<dbReference type="CDD" id="cd04301">
    <property type="entry name" value="NAT_SF"/>
    <property type="match status" value="1"/>
</dbReference>
<sequence>MTFKVATLKDIPNLCKLLTELFSLEKEFTPNEELQNNALKTIIEDEKIGHILVCQIDGKIVAMVNILYSISTALGTRVAILEDMIVSNEFRNQNIGSKLLEFAKNFAKEQGCKRITLLTDSDNFKARKFYEKNDFKKSSMIPFRTFLS</sequence>
<organism evidence="3 4">
    <name type="scientific">Malaciobacter pacificus</name>
    <dbReference type="NCBI Taxonomy" id="1080223"/>
    <lineage>
        <taxon>Bacteria</taxon>
        <taxon>Pseudomonadati</taxon>
        <taxon>Campylobacterota</taxon>
        <taxon>Epsilonproteobacteria</taxon>
        <taxon>Campylobacterales</taxon>
        <taxon>Arcobacteraceae</taxon>
        <taxon>Malaciobacter</taxon>
    </lineage>
</organism>
<accession>A0A5C2H5D8</accession>
<keyword evidence="1 3" id="KW-0808">Transferase</keyword>
<dbReference type="PANTHER" id="PTHR10545">
    <property type="entry name" value="DIAMINE N-ACETYLTRANSFERASE"/>
    <property type="match status" value="1"/>
</dbReference>
<dbReference type="PANTHER" id="PTHR10545:SF29">
    <property type="entry name" value="GH14572P-RELATED"/>
    <property type="match status" value="1"/>
</dbReference>
<dbReference type="PROSITE" id="PS51186">
    <property type="entry name" value="GNAT"/>
    <property type="match status" value="1"/>
</dbReference>
<dbReference type="GO" id="GO:0008080">
    <property type="term" value="F:N-acetyltransferase activity"/>
    <property type="evidence" value="ECO:0007669"/>
    <property type="project" value="TreeGrafter"/>
</dbReference>
<dbReference type="AlphaFoldDB" id="A0A5C2H5D8"/>
<dbReference type="KEGG" id="apai:APAC_0885"/>
<reference evidence="3" key="1">
    <citation type="submission" date="2019-09" db="EMBL/GenBank/DDBJ databases">
        <title>Complete genome sequencing of four Arcobacter species reveals a diverse suite of mobile elements.</title>
        <authorList>
            <person name="Miller W.G."/>
            <person name="Yee E."/>
            <person name="Bono J.L."/>
        </authorList>
    </citation>
    <scope>NUCLEOTIDE SEQUENCE [LARGE SCALE GENOMIC DNA]</scope>
    <source>
        <strain evidence="3">LMG 26638</strain>
    </source>
</reference>
<dbReference type="EMBL" id="CP035928">
    <property type="protein sequence ID" value="QEP34023.1"/>
    <property type="molecule type" value="Genomic_DNA"/>
</dbReference>
<dbReference type="SUPFAM" id="SSF55729">
    <property type="entry name" value="Acyl-CoA N-acyltransferases (Nat)"/>
    <property type="match status" value="1"/>
</dbReference>
<evidence type="ECO:0000256" key="2">
    <source>
        <dbReference type="ARBA" id="ARBA00023315"/>
    </source>
</evidence>
<dbReference type="Gene3D" id="3.40.630.30">
    <property type="match status" value="1"/>
</dbReference>
<keyword evidence="4" id="KW-1185">Reference proteome</keyword>
<dbReference type="OrthoDB" id="9805924at2"/>
<reference evidence="3" key="2">
    <citation type="submission" date="2019-09" db="EMBL/GenBank/DDBJ databases">
        <title>Taxonomic note: a critical rebuttal of the proposed division of the genus Arcobacter into six genera, emended descriptions of Arcobacter anaerophilus and the genus Arcobacter, and an assessment of genus-level boundaries for Epsilonproteobacteria using in silico genomic comparator tools.</title>
        <authorList>
            <person name="On S.L.W."/>
            <person name="Miller W.G."/>
            <person name="Biggs P."/>
            <person name="Cornelius A."/>
            <person name="Vandamme P."/>
        </authorList>
    </citation>
    <scope>NUCLEOTIDE SEQUENCE [LARGE SCALE GENOMIC DNA]</scope>
    <source>
        <strain evidence="3">LMG 26638</strain>
    </source>
</reference>
<dbReference type="Proteomes" id="UP000322726">
    <property type="component" value="Chromosome"/>
</dbReference>
<dbReference type="InterPro" id="IPR016181">
    <property type="entry name" value="Acyl_CoA_acyltransferase"/>
</dbReference>
<keyword evidence="2" id="KW-0012">Acyltransferase</keyword>
<evidence type="ECO:0000256" key="1">
    <source>
        <dbReference type="ARBA" id="ARBA00022679"/>
    </source>
</evidence>
<name>A0A5C2H5D8_9BACT</name>
<protein>
    <submittedName>
        <fullName evidence="3">Acetyltransferase</fullName>
    </submittedName>
</protein>
<dbReference type="InterPro" id="IPR051016">
    <property type="entry name" value="Diverse_Substrate_AcTransf"/>
</dbReference>
<dbReference type="Pfam" id="PF00583">
    <property type="entry name" value="Acetyltransf_1"/>
    <property type="match status" value="1"/>
</dbReference>
<proteinExistence type="predicted"/>
<dbReference type="RefSeq" id="WP_130232974.1">
    <property type="nucleotide sequence ID" value="NZ_BMEF01000005.1"/>
</dbReference>
<gene>
    <name evidence="3" type="ORF">APAC_0885</name>
</gene>
<evidence type="ECO:0000313" key="3">
    <source>
        <dbReference type="EMBL" id="QEP34023.1"/>
    </source>
</evidence>
<dbReference type="InterPro" id="IPR000182">
    <property type="entry name" value="GNAT_dom"/>
</dbReference>
<evidence type="ECO:0000313" key="4">
    <source>
        <dbReference type="Proteomes" id="UP000322726"/>
    </source>
</evidence>